<evidence type="ECO:0000256" key="2">
    <source>
        <dbReference type="ARBA" id="ARBA00022614"/>
    </source>
</evidence>
<dbReference type="Gene3D" id="3.80.10.10">
    <property type="entry name" value="Ribonuclease Inhibitor"/>
    <property type="match status" value="3"/>
</dbReference>
<sequence length="903" mass="100522">MTYLKLLNIHKLSDQELVSLFQNISPNVSELDLSYSHLNLINIEHLTQALKALPQTVVNFNLSHNHFDEKTSDELITILKAIPETVNELNISFNDLGAFPPEELALIIAAIPAGVTSLNISFNGLGFLQDQQTIVLAAIPKNVSKINLSGNSLDNTDKRLIKTIKALPKTVTSLITTNQEELSLNNYHTPLNIDLDAVLKIIEETSKLSQGYQNSEMQQVYNAAKTLREDLEEAQYQFLISSISITSNEAASAFKKACREAINKSHMGLQNHNLQRMLVNLERAIDSLRIRHRLNLNSPFAPSLVEIFQTIPTETTDLDLSLNGLGFRDTEDLIKAIQIIPKAVTNLNLSQCGIAQKASAEFVKILKAIPETVTKLNLSGNLLKKFLTPEELAQIFAAIPAGVTSLDLSQNALGELSEEELAKALAALPKNVTTINLSGNFLDNKAAQLIINALPKTVTSFAIENDVWLSAKNYHSPLDIDFTHLFEGNLKFCEKYQNDESYRHICTAARTLQEDLEIARLQFFLNTTPPEAIKETEPAFKMACREAINKSKNELQQHYVWQKTLADLEDAIGYYRLKINLLSNQLSQSFKTIPAGTTYLNLSGNGLGVKDTDGLVEALQLIPESVAKLNLRWNLFDHKPSTDLVKILKAIPKTVTELDLGGNFLWHFIIEELVQIFAAIPAGVTTLDLSTNRPFSLTDKQLSQVLAALPKNITRLNLSDIINDKTYLSKVINALPKTVTSFAFESDEWLSVNNYHFPLNIDFDAHLKLIEEKIKFYEKYQSDKNYHSAYQAAKTLYDELEAARCKFLLSTTNPEVMKKSGPAFQKACLDAIDRSRSVLEKHRGWKEVLANLASAIISVVSFGIANYATGRNMFGLFPTKTDAAKKLDDLTNALGEAPNKATP</sequence>
<evidence type="ECO:0000313" key="4">
    <source>
        <dbReference type="EMBL" id="KTC81558.1"/>
    </source>
</evidence>
<dbReference type="GO" id="GO:0005096">
    <property type="term" value="F:GTPase activator activity"/>
    <property type="evidence" value="ECO:0007669"/>
    <property type="project" value="UniProtKB-KW"/>
</dbReference>
<proteinExistence type="predicted"/>
<keyword evidence="2" id="KW-0433">Leucine-rich repeat</keyword>
<dbReference type="GO" id="GO:0005829">
    <property type="term" value="C:cytosol"/>
    <property type="evidence" value="ECO:0007669"/>
    <property type="project" value="TreeGrafter"/>
</dbReference>
<dbReference type="GO" id="GO:0031267">
    <property type="term" value="F:small GTPase binding"/>
    <property type="evidence" value="ECO:0007669"/>
    <property type="project" value="TreeGrafter"/>
</dbReference>
<dbReference type="Proteomes" id="UP000054742">
    <property type="component" value="Unassembled WGS sequence"/>
</dbReference>
<dbReference type="OrthoDB" id="5654315at2"/>
<keyword evidence="3" id="KW-0677">Repeat</keyword>
<dbReference type="AlphaFoldDB" id="A0A0W0SDS3"/>
<keyword evidence="1" id="KW-0343">GTPase activation</keyword>
<dbReference type="PANTHER" id="PTHR24113">
    <property type="entry name" value="RAN GTPASE-ACTIVATING PROTEIN 1"/>
    <property type="match status" value="1"/>
</dbReference>
<dbReference type="GO" id="GO:0048471">
    <property type="term" value="C:perinuclear region of cytoplasm"/>
    <property type="evidence" value="ECO:0007669"/>
    <property type="project" value="TreeGrafter"/>
</dbReference>
<evidence type="ECO:0000313" key="5">
    <source>
        <dbReference type="Proteomes" id="UP000054742"/>
    </source>
</evidence>
<dbReference type="InterPro" id="IPR027038">
    <property type="entry name" value="RanGap"/>
</dbReference>
<name>A0A0W0SDS3_9GAMM</name>
<evidence type="ECO:0000256" key="1">
    <source>
        <dbReference type="ARBA" id="ARBA00022468"/>
    </source>
</evidence>
<dbReference type="STRING" id="29422.Lbru_2078"/>
<dbReference type="PATRIC" id="fig|29422.6.peg.2216"/>
<dbReference type="RefSeq" id="WP_058442067.1">
    <property type="nucleotide sequence ID" value="NZ_CAAAHU010000005.1"/>
</dbReference>
<dbReference type="EMBL" id="LNXV01000029">
    <property type="protein sequence ID" value="KTC81558.1"/>
    <property type="molecule type" value="Genomic_DNA"/>
</dbReference>
<organism evidence="4 5">
    <name type="scientific">Legionella brunensis</name>
    <dbReference type="NCBI Taxonomy" id="29422"/>
    <lineage>
        <taxon>Bacteria</taxon>
        <taxon>Pseudomonadati</taxon>
        <taxon>Pseudomonadota</taxon>
        <taxon>Gammaproteobacteria</taxon>
        <taxon>Legionellales</taxon>
        <taxon>Legionellaceae</taxon>
        <taxon>Legionella</taxon>
    </lineage>
</organism>
<dbReference type="PANTHER" id="PTHR24113:SF12">
    <property type="entry name" value="RAN GTPASE-ACTIVATING PROTEIN 1"/>
    <property type="match status" value="1"/>
</dbReference>
<reference evidence="4 5" key="1">
    <citation type="submission" date="2015-11" db="EMBL/GenBank/DDBJ databases">
        <title>Genomic analysis of 38 Legionella species identifies large and diverse effector repertoires.</title>
        <authorList>
            <person name="Burstein D."/>
            <person name="Amaro F."/>
            <person name="Zusman T."/>
            <person name="Lifshitz Z."/>
            <person name="Cohen O."/>
            <person name="Gilbert J.A."/>
            <person name="Pupko T."/>
            <person name="Shuman H.A."/>
            <person name="Segal G."/>
        </authorList>
    </citation>
    <scope>NUCLEOTIDE SEQUENCE [LARGE SCALE GENOMIC DNA]</scope>
    <source>
        <strain evidence="4 5">ATCC 43878</strain>
    </source>
</reference>
<dbReference type="InterPro" id="IPR032675">
    <property type="entry name" value="LRR_dom_sf"/>
</dbReference>
<keyword evidence="5" id="KW-1185">Reference proteome</keyword>
<dbReference type="SUPFAM" id="SSF52047">
    <property type="entry name" value="RNI-like"/>
    <property type="match status" value="3"/>
</dbReference>
<comment type="caution">
    <text evidence="4">The sequence shown here is derived from an EMBL/GenBank/DDBJ whole genome shotgun (WGS) entry which is preliminary data.</text>
</comment>
<accession>A0A0W0SDS3</accession>
<protein>
    <submittedName>
        <fullName evidence="4">Leucine-rich repeat protein</fullName>
    </submittedName>
</protein>
<evidence type="ECO:0000256" key="3">
    <source>
        <dbReference type="ARBA" id="ARBA00022737"/>
    </source>
</evidence>
<dbReference type="GO" id="GO:0006913">
    <property type="term" value="P:nucleocytoplasmic transport"/>
    <property type="evidence" value="ECO:0007669"/>
    <property type="project" value="TreeGrafter"/>
</dbReference>
<gene>
    <name evidence="4" type="ORF">Lbru_2078</name>
</gene>